<keyword evidence="2" id="KW-0732">Signal</keyword>
<dbReference type="Proteomes" id="UP001162483">
    <property type="component" value="Unassembled WGS sequence"/>
</dbReference>
<name>A0ABN9DQP6_9NEOB</name>
<feature type="signal peptide" evidence="2">
    <location>
        <begin position="1"/>
        <end position="25"/>
    </location>
</feature>
<keyword evidence="4" id="KW-1185">Reference proteome</keyword>
<feature type="region of interest" description="Disordered" evidence="1">
    <location>
        <begin position="226"/>
        <end position="335"/>
    </location>
</feature>
<reference evidence="3" key="1">
    <citation type="submission" date="2023-05" db="EMBL/GenBank/DDBJ databases">
        <authorList>
            <person name="Stuckert A."/>
        </authorList>
    </citation>
    <scope>NUCLEOTIDE SEQUENCE</scope>
</reference>
<organism evidence="3 4">
    <name type="scientific">Staurois parvus</name>
    <dbReference type="NCBI Taxonomy" id="386267"/>
    <lineage>
        <taxon>Eukaryota</taxon>
        <taxon>Metazoa</taxon>
        <taxon>Chordata</taxon>
        <taxon>Craniata</taxon>
        <taxon>Vertebrata</taxon>
        <taxon>Euteleostomi</taxon>
        <taxon>Amphibia</taxon>
        <taxon>Batrachia</taxon>
        <taxon>Anura</taxon>
        <taxon>Neobatrachia</taxon>
        <taxon>Ranoidea</taxon>
        <taxon>Ranidae</taxon>
        <taxon>Staurois</taxon>
    </lineage>
</organism>
<feature type="compositionally biased region" description="Polar residues" evidence="1">
    <location>
        <begin position="251"/>
        <end position="285"/>
    </location>
</feature>
<gene>
    <name evidence="3" type="ORF">SPARVUS_LOCUS7809266</name>
</gene>
<dbReference type="EMBL" id="CATNWA010014592">
    <property type="protein sequence ID" value="CAI9573742.1"/>
    <property type="molecule type" value="Genomic_DNA"/>
</dbReference>
<feature type="compositionally biased region" description="Basic residues" evidence="1">
    <location>
        <begin position="313"/>
        <end position="335"/>
    </location>
</feature>
<evidence type="ECO:0000256" key="1">
    <source>
        <dbReference type="SAM" id="MobiDB-lite"/>
    </source>
</evidence>
<evidence type="ECO:0000313" key="4">
    <source>
        <dbReference type="Proteomes" id="UP001162483"/>
    </source>
</evidence>
<evidence type="ECO:0000256" key="2">
    <source>
        <dbReference type="SAM" id="SignalP"/>
    </source>
</evidence>
<comment type="caution">
    <text evidence="3">The sequence shown here is derived from an EMBL/GenBank/DDBJ whole genome shotgun (WGS) entry which is preliminary data.</text>
</comment>
<proteinExistence type="predicted"/>
<feature type="non-terminal residue" evidence="3">
    <location>
        <position position="1"/>
    </location>
</feature>
<evidence type="ECO:0000313" key="3">
    <source>
        <dbReference type="EMBL" id="CAI9573742.1"/>
    </source>
</evidence>
<protein>
    <submittedName>
        <fullName evidence="3">Uncharacterized protein</fullName>
    </submittedName>
</protein>
<feature type="chain" id="PRO_5047435323" evidence="2">
    <location>
        <begin position="26"/>
        <end position="366"/>
    </location>
</feature>
<sequence length="366" mass="38231">SEPCLLKTIIFTFLLLILNSQLPVSQPLQAVQGEPVVPAPTVSTPQSHVVPSLAAPIPPQYLPLTQPLVAVPLIPQFATPKLPMAVPSTIVHTGFPALPVPMSPGFGQAVPCLPPSLGTPVLLPGQAVIVPSHISAVALQPLTQVPPLPVHPVPAPVGLPAALGQAVEPLLPPGDAAYQAFQSSLTSQMPVETGLPSASVHPSSLMSPTIRTDCLPHTGYSTGLLQPYLEGSGGPPQGIPALQPTAPFPGSQAQQVTEGSQNTSQVAPVEMPSTQTTQVVSSMDSAHSDVASGLSDGNEGVSGSSGRHEGRTTKRHYRKSVRSRSRHEKTSRPKLRILNVSNKGDRVVECQLETHTTARWSPSNLT</sequence>
<accession>A0ABN9DQP6</accession>